<dbReference type="PANTHER" id="PTHR43213">
    <property type="entry name" value="BIFUNCTIONAL DTTP/UTP PYROPHOSPHATASE/METHYLTRANSFERASE PROTEIN-RELATED"/>
    <property type="match status" value="1"/>
</dbReference>
<evidence type="ECO:0000256" key="1">
    <source>
        <dbReference type="ARBA" id="ARBA00001968"/>
    </source>
</evidence>
<accession>A0A4S8PZX0</accession>
<dbReference type="HAMAP" id="MF_00528">
    <property type="entry name" value="Maf"/>
    <property type="match status" value="1"/>
</dbReference>
<dbReference type="PANTHER" id="PTHR43213:SF5">
    <property type="entry name" value="BIFUNCTIONAL DTTP_UTP PYROPHOSPHATASE_METHYLTRANSFERASE PROTEIN-RELATED"/>
    <property type="match status" value="1"/>
</dbReference>
<dbReference type="GO" id="GO:0047429">
    <property type="term" value="F:nucleoside triphosphate diphosphatase activity"/>
    <property type="evidence" value="ECO:0007669"/>
    <property type="project" value="UniProtKB-EC"/>
</dbReference>
<comment type="caution">
    <text evidence="4">Lacks conserved residue(s) required for the propagation of feature annotation.</text>
</comment>
<keyword evidence="2 4" id="KW-0378">Hydrolase</keyword>
<evidence type="ECO:0000313" key="6">
    <source>
        <dbReference type="Proteomes" id="UP000307378"/>
    </source>
</evidence>
<dbReference type="SUPFAM" id="SSF52972">
    <property type="entry name" value="ITPase-like"/>
    <property type="match status" value="1"/>
</dbReference>
<dbReference type="GO" id="GO:0005737">
    <property type="term" value="C:cytoplasm"/>
    <property type="evidence" value="ECO:0007669"/>
    <property type="project" value="UniProtKB-SubCell"/>
</dbReference>
<evidence type="ECO:0000256" key="3">
    <source>
        <dbReference type="ARBA" id="ARBA00023080"/>
    </source>
</evidence>
<comment type="caution">
    <text evidence="5">The sequence shown here is derived from an EMBL/GenBank/DDBJ whole genome shotgun (WGS) entry which is preliminary data.</text>
</comment>
<name>A0A4S8PZX0_9HYPH</name>
<feature type="active site" description="Proton acceptor" evidence="4">
    <location>
        <position position="76"/>
    </location>
</feature>
<organism evidence="5 6">
    <name type="scientific">Rhizobium rosettiformans W3</name>
    <dbReference type="NCBI Taxonomy" id="538378"/>
    <lineage>
        <taxon>Bacteria</taxon>
        <taxon>Pseudomonadati</taxon>
        <taxon>Pseudomonadota</taxon>
        <taxon>Alphaproteobacteria</taxon>
        <taxon>Hyphomicrobiales</taxon>
        <taxon>Rhizobiaceae</taxon>
        <taxon>Rhizobium/Agrobacterium group</taxon>
        <taxon>Rhizobium</taxon>
    </lineage>
</organism>
<comment type="catalytic activity">
    <reaction evidence="4">
        <text>a ribonucleoside 5'-triphosphate + H2O = a ribonucleoside 5'-phosphate + diphosphate + H(+)</text>
        <dbReference type="Rhea" id="RHEA:23996"/>
        <dbReference type="ChEBI" id="CHEBI:15377"/>
        <dbReference type="ChEBI" id="CHEBI:15378"/>
        <dbReference type="ChEBI" id="CHEBI:33019"/>
        <dbReference type="ChEBI" id="CHEBI:58043"/>
        <dbReference type="ChEBI" id="CHEBI:61557"/>
        <dbReference type="EC" id="3.6.1.9"/>
    </reaction>
</comment>
<dbReference type="InterPro" id="IPR029001">
    <property type="entry name" value="ITPase-like_fam"/>
</dbReference>
<comment type="catalytic activity">
    <reaction evidence="4">
        <text>a 2'-deoxyribonucleoside 5'-triphosphate + H2O = a 2'-deoxyribonucleoside 5'-phosphate + diphosphate + H(+)</text>
        <dbReference type="Rhea" id="RHEA:44644"/>
        <dbReference type="ChEBI" id="CHEBI:15377"/>
        <dbReference type="ChEBI" id="CHEBI:15378"/>
        <dbReference type="ChEBI" id="CHEBI:33019"/>
        <dbReference type="ChEBI" id="CHEBI:61560"/>
        <dbReference type="ChEBI" id="CHEBI:65317"/>
        <dbReference type="EC" id="3.6.1.9"/>
    </reaction>
</comment>
<comment type="cofactor">
    <cofactor evidence="1 4">
        <name>a divalent metal cation</name>
        <dbReference type="ChEBI" id="CHEBI:60240"/>
    </cofactor>
</comment>
<reference evidence="5 6" key="1">
    <citation type="submission" date="2019-04" db="EMBL/GenBank/DDBJ databases">
        <title>genome sequence of strain W3.</title>
        <authorList>
            <person name="Gao J."/>
            <person name="Sun J."/>
        </authorList>
    </citation>
    <scope>NUCLEOTIDE SEQUENCE [LARGE SCALE GENOMIC DNA]</scope>
    <source>
        <strain evidence="5 6">W3</strain>
    </source>
</reference>
<evidence type="ECO:0000256" key="2">
    <source>
        <dbReference type="ARBA" id="ARBA00022801"/>
    </source>
</evidence>
<evidence type="ECO:0000313" key="5">
    <source>
        <dbReference type="EMBL" id="THV37220.1"/>
    </source>
</evidence>
<dbReference type="GO" id="GO:0009117">
    <property type="term" value="P:nucleotide metabolic process"/>
    <property type="evidence" value="ECO:0007669"/>
    <property type="project" value="UniProtKB-KW"/>
</dbReference>
<comment type="function">
    <text evidence="4">Nucleoside triphosphate pyrophosphatase. May have a dual role in cell division arrest and in preventing the incorporation of modified nucleotides into cellular nucleic acids.</text>
</comment>
<dbReference type="CDD" id="cd00555">
    <property type="entry name" value="Maf"/>
    <property type="match status" value="1"/>
</dbReference>
<keyword evidence="3 4" id="KW-0546">Nucleotide metabolism</keyword>
<dbReference type="PIRSF" id="PIRSF006305">
    <property type="entry name" value="Maf"/>
    <property type="match status" value="1"/>
</dbReference>
<dbReference type="EC" id="3.6.1.9" evidence="4"/>
<dbReference type="EMBL" id="STGU01000003">
    <property type="protein sequence ID" value="THV37220.1"/>
    <property type="molecule type" value="Genomic_DNA"/>
</dbReference>
<gene>
    <name evidence="5" type="ORF">FAA86_06400</name>
</gene>
<dbReference type="AlphaFoldDB" id="A0A4S8PZX0"/>
<dbReference type="NCBIfam" id="NF002690">
    <property type="entry name" value="PRK02478.1"/>
    <property type="match status" value="1"/>
</dbReference>
<evidence type="ECO:0000256" key="4">
    <source>
        <dbReference type="HAMAP-Rule" id="MF_00528"/>
    </source>
</evidence>
<sequence>MVSSLILASGSKTRQALLKNAGLQFKAAPADVDERAIEEGLPTDERDPVSVAKHLALAKAIEVSRRNPGAYVIGCDQTMSLGDRIFHKASSREEARETLKTLRGKAHFLNSAVCLIRDGDLVWSEVSRACMQVREFSDAFLDDYLERNGDAVLSSVGCYQLEGEGIQLFDAIAGDYFTILGLPLLPLLAALRDYGINHA</sequence>
<dbReference type="Pfam" id="PF02545">
    <property type="entry name" value="Maf"/>
    <property type="match status" value="1"/>
</dbReference>
<comment type="subcellular location">
    <subcellularLocation>
        <location evidence="4">Cytoplasm</location>
    </subcellularLocation>
</comment>
<proteinExistence type="inferred from homology"/>
<protein>
    <recommendedName>
        <fullName evidence="4">Nucleoside triphosphate pyrophosphatase</fullName>
        <ecNumber evidence="4">3.6.1.9</ecNumber>
    </recommendedName>
    <alternativeName>
        <fullName evidence="4">Nucleotide pyrophosphatase</fullName>
        <shortName evidence="4">Nucleotide PPase</shortName>
    </alternativeName>
</protein>
<dbReference type="Gene3D" id="3.90.950.10">
    <property type="match status" value="1"/>
</dbReference>
<dbReference type="Proteomes" id="UP000307378">
    <property type="component" value="Unassembled WGS sequence"/>
</dbReference>
<keyword evidence="4" id="KW-0963">Cytoplasm</keyword>
<dbReference type="InterPro" id="IPR003697">
    <property type="entry name" value="Maf-like"/>
</dbReference>
<dbReference type="RefSeq" id="WP_136539122.1">
    <property type="nucleotide sequence ID" value="NZ_STGU01000003.1"/>
</dbReference>
<comment type="similarity">
    <text evidence="4">Belongs to the Maf family.</text>
</comment>